<organism evidence="2 3">
    <name type="scientific">Coleophoma crateriformis</name>
    <dbReference type="NCBI Taxonomy" id="565419"/>
    <lineage>
        <taxon>Eukaryota</taxon>
        <taxon>Fungi</taxon>
        <taxon>Dikarya</taxon>
        <taxon>Ascomycota</taxon>
        <taxon>Pezizomycotina</taxon>
        <taxon>Leotiomycetes</taxon>
        <taxon>Helotiales</taxon>
        <taxon>Dermateaceae</taxon>
        <taxon>Coleophoma</taxon>
    </lineage>
</organism>
<dbReference type="EMBL" id="PDLN01000012">
    <property type="protein sequence ID" value="RDW70404.1"/>
    <property type="molecule type" value="Genomic_DNA"/>
</dbReference>
<keyword evidence="3" id="KW-1185">Reference proteome</keyword>
<keyword evidence="1" id="KW-0472">Membrane</keyword>
<name>A0A3D8R966_9HELO</name>
<sequence length="70" mass="8131">MYIGHAILGRYAFPYFDPAIYDWEDIFTAILAFNFLPNFFFAVVYGLTGFREMATNKTETRSSGYSRLPQ</sequence>
<gene>
    <name evidence="2" type="ORF">BP5796_08801</name>
</gene>
<feature type="transmembrane region" description="Helical" evidence="1">
    <location>
        <begin position="26"/>
        <end position="47"/>
    </location>
</feature>
<protein>
    <submittedName>
        <fullName evidence="2">Uncharacterized protein</fullName>
    </submittedName>
</protein>
<keyword evidence="1" id="KW-1133">Transmembrane helix</keyword>
<dbReference type="Proteomes" id="UP000256328">
    <property type="component" value="Unassembled WGS sequence"/>
</dbReference>
<evidence type="ECO:0000313" key="3">
    <source>
        <dbReference type="Proteomes" id="UP000256328"/>
    </source>
</evidence>
<comment type="caution">
    <text evidence="2">The sequence shown here is derived from an EMBL/GenBank/DDBJ whole genome shotgun (WGS) entry which is preliminary data.</text>
</comment>
<evidence type="ECO:0000313" key="2">
    <source>
        <dbReference type="EMBL" id="RDW70404.1"/>
    </source>
</evidence>
<proteinExistence type="predicted"/>
<evidence type="ECO:0000256" key="1">
    <source>
        <dbReference type="SAM" id="Phobius"/>
    </source>
</evidence>
<accession>A0A3D8R966</accession>
<dbReference type="OrthoDB" id="5293596at2759"/>
<reference evidence="2 3" key="1">
    <citation type="journal article" date="2018" name="IMA Fungus">
        <title>IMA Genome-F 9: Draft genome sequence of Annulohypoxylon stygium, Aspergillus mulundensis, Berkeleyomyces basicola (syn. Thielaviopsis basicola), Ceratocystis smalleyi, two Cercospora beticola strains, Coleophoma cylindrospora, Fusarium fracticaudum, Phialophora cf. hyalina, and Morchella septimelata.</title>
        <authorList>
            <person name="Wingfield B.D."/>
            <person name="Bills G.F."/>
            <person name="Dong Y."/>
            <person name="Huang W."/>
            <person name="Nel W.J."/>
            <person name="Swalarsk-Parry B.S."/>
            <person name="Vaghefi N."/>
            <person name="Wilken P.M."/>
            <person name="An Z."/>
            <person name="de Beer Z.W."/>
            <person name="De Vos L."/>
            <person name="Chen L."/>
            <person name="Duong T.A."/>
            <person name="Gao Y."/>
            <person name="Hammerbacher A."/>
            <person name="Kikkert J.R."/>
            <person name="Li Y."/>
            <person name="Li H."/>
            <person name="Li K."/>
            <person name="Li Q."/>
            <person name="Liu X."/>
            <person name="Ma X."/>
            <person name="Naidoo K."/>
            <person name="Pethybridge S.J."/>
            <person name="Sun J."/>
            <person name="Steenkamp E.T."/>
            <person name="van der Nest M.A."/>
            <person name="van Wyk S."/>
            <person name="Wingfield M.J."/>
            <person name="Xiong C."/>
            <person name="Yue Q."/>
            <person name="Zhang X."/>
        </authorList>
    </citation>
    <scope>NUCLEOTIDE SEQUENCE [LARGE SCALE GENOMIC DNA]</scope>
    <source>
        <strain evidence="2 3">BP5796</strain>
    </source>
</reference>
<keyword evidence="1" id="KW-0812">Transmembrane</keyword>
<dbReference type="AlphaFoldDB" id="A0A3D8R966"/>